<dbReference type="Proteomes" id="UP000245207">
    <property type="component" value="Unassembled WGS sequence"/>
</dbReference>
<reference evidence="1 2" key="1">
    <citation type="journal article" date="2018" name="Mol. Plant">
        <title>The genome of Artemisia annua provides insight into the evolution of Asteraceae family and artemisinin biosynthesis.</title>
        <authorList>
            <person name="Shen Q."/>
            <person name="Zhang L."/>
            <person name="Liao Z."/>
            <person name="Wang S."/>
            <person name="Yan T."/>
            <person name="Shi P."/>
            <person name="Liu M."/>
            <person name="Fu X."/>
            <person name="Pan Q."/>
            <person name="Wang Y."/>
            <person name="Lv Z."/>
            <person name="Lu X."/>
            <person name="Zhang F."/>
            <person name="Jiang W."/>
            <person name="Ma Y."/>
            <person name="Chen M."/>
            <person name="Hao X."/>
            <person name="Li L."/>
            <person name="Tang Y."/>
            <person name="Lv G."/>
            <person name="Zhou Y."/>
            <person name="Sun X."/>
            <person name="Brodelius P.E."/>
            <person name="Rose J.K.C."/>
            <person name="Tang K."/>
        </authorList>
    </citation>
    <scope>NUCLEOTIDE SEQUENCE [LARGE SCALE GENOMIC DNA]</scope>
    <source>
        <strain evidence="2">cv. Huhao1</strain>
        <tissue evidence="1">Leaf</tissue>
    </source>
</reference>
<accession>A0A2U1Q805</accession>
<comment type="caution">
    <text evidence="1">The sequence shown here is derived from an EMBL/GenBank/DDBJ whole genome shotgun (WGS) entry which is preliminary data.</text>
</comment>
<evidence type="ECO:0000313" key="1">
    <source>
        <dbReference type="EMBL" id="PWA94103.1"/>
    </source>
</evidence>
<organism evidence="1 2">
    <name type="scientific">Artemisia annua</name>
    <name type="common">Sweet wormwood</name>
    <dbReference type="NCBI Taxonomy" id="35608"/>
    <lineage>
        <taxon>Eukaryota</taxon>
        <taxon>Viridiplantae</taxon>
        <taxon>Streptophyta</taxon>
        <taxon>Embryophyta</taxon>
        <taxon>Tracheophyta</taxon>
        <taxon>Spermatophyta</taxon>
        <taxon>Magnoliopsida</taxon>
        <taxon>eudicotyledons</taxon>
        <taxon>Gunneridae</taxon>
        <taxon>Pentapetalae</taxon>
        <taxon>asterids</taxon>
        <taxon>campanulids</taxon>
        <taxon>Asterales</taxon>
        <taxon>Asteraceae</taxon>
        <taxon>Asteroideae</taxon>
        <taxon>Anthemideae</taxon>
        <taxon>Artemisiinae</taxon>
        <taxon>Artemisia</taxon>
    </lineage>
</organism>
<keyword evidence="2" id="KW-1185">Reference proteome</keyword>
<dbReference type="AlphaFoldDB" id="A0A2U1Q805"/>
<dbReference type="OrthoDB" id="10485981at2759"/>
<dbReference type="PANTHER" id="PTHR14374:SF0">
    <property type="entry name" value="TRAFFICKING PROTEIN PARTICLE COMPLEX SUBUNIT 11"/>
    <property type="match status" value="1"/>
</dbReference>
<proteinExistence type="predicted"/>
<dbReference type="EMBL" id="PKPP01000336">
    <property type="protein sequence ID" value="PWA94103.1"/>
    <property type="molecule type" value="Genomic_DNA"/>
</dbReference>
<evidence type="ECO:0000313" key="2">
    <source>
        <dbReference type="Proteomes" id="UP000245207"/>
    </source>
</evidence>
<gene>
    <name evidence="1" type="ORF">CTI12_AA063250</name>
</gene>
<dbReference type="STRING" id="35608.A0A2U1Q805"/>
<name>A0A2U1Q805_ARTAN</name>
<dbReference type="PANTHER" id="PTHR14374">
    <property type="entry name" value="FOIE GRAS"/>
    <property type="match status" value="1"/>
</dbReference>
<sequence>MLQLITNKWLRLTYGIKSVTCGKLECTYVIARIGSHFSICCGAESPANMQDLPLWKFEDRFEASPTKDPAIVFSGMKVSQVEEPDPQVQNPPPVTLFRKGGWLLDNWHMMIFGSVVEPETHGTLRSTYRFICWARCLHFSWYGSFMESEIAGSITYAAAQCG</sequence>
<protein>
    <submittedName>
        <fullName evidence="1">Uncharacterized protein</fullName>
    </submittedName>
</protein>